<evidence type="ECO:0000313" key="2">
    <source>
        <dbReference type="Proteomes" id="UP000277007"/>
    </source>
</evidence>
<dbReference type="Gene3D" id="3.40.50.1820">
    <property type="entry name" value="alpha/beta hydrolase"/>
    <property type="match status" value="1"/>
</dbReference>
<dbReference type="Proteomes" id="UP000277007">
    <property type="component" value="Unassembled WGS sequence"/>
</dbReference>
<protein>
    <submittedName>
        <fullName evidence="1">Alpha/beta hydrolase</fullName>
    </submittedName>
</protein>
<sequence length="290" mass="32040">MITTVLSPGIGRSTHPFVDRFHPDRPVDVNFYRPEGHRPDGPVVIVQHGILRNGDSYRDFWIPAAEKHGLLIVAPTFPNARFPGAETYNDGSIVGEDGTIAAPEYWTYSIPGRIIEALRAGGITTRTKVRLFGHSAGGQFVHRLLATQDHALFEEAMAANPGWYTLPNLEQRFPEGLGGLGFDHRALKRWFAYPMVIFAGDQDLRTDDPNLPVMDGAIRQGPTRYARARFMYSFARGEAERLGLEFNWKLVVVQGIGHDGAAMSRAAAAVWFEGRLPEAAELGAEASPVF</sequence>
<dbReference type="SUPFAM" id="SSF53474">
    <property type="entry name" value="alpha/beta-Hydrolases"/>
    <property type="match status" value="1"/>
</dbReference>
<proteinExistence type="predicted"/>
<name>A0A3S0JDV5_9PROT</name>
<organism evidence="1 2">
    <name type="scientific">Azospirillum griseum</name>
    <dbReference type="NCBI Taxonomy" id="2496639"/>
    <lineage>
        <taxon>Bacteria</taxon>
        <taxon>Pseudomonadati</taxon>
        <taxon>Pseudomonadota</taxon>
        <taxon>Alphaproteobacteria</taxon>
        <taxon>Rhodospirillales</taxon>
        <taxon>Azospirillaceae</taxon>
        <taxon>Azospirillum</taxon>
    </lineage>
</organism>
<dbReference type="AlphaFoldDB" id="A0A3S0JDV5"/>
<dbReference type="GO" id="GO:0016787">
    <property type="term" value="F:hydrolase activity"/>
    <property type="evidence" value="ECO:0007669"/>
    <property type="project" value="UniProtKB-KW"/>
</dbReference>
<comment type="caution">
    <text evidence="1">The sequence shown here is derived from an EMBL/GenBank/DDBJ whole genome shotgun (WGS) entry which is preliminary data.</text>
</comment>
<keyword evidence="1" id="KW-0378">Hydrolase</keyword>
<dbReference type="RefSeq" id="WP_126620627.1">
    <property type="nucleotide sequence ID" value="NZ_JBHUCY010000013.1"/>
</dbReference>
<dbReference type="EMBL" id="RXMA01000050">
    <property type="protein sequence ID" value="RTR12769.1"/>
    <property type="molecule type" value="Genomic_DNA"/>
</dbReference>
<evidence type="ECO:0000313" key="1">
    <source>
        <dbReference type="EMBL" id="RTR12769.1"/>
    </source>
</evidence>
<reference evidence="1 2" key="1">
    <citation type="submission" date="2018-12" db="EMBL/GenBank/DDBJ databases">
        <authorList>
            <person name="Yang Y."/>
        </authorList>
    </citation>
    <scope>NUCLEOTIDE SEQUENCE [LARGE SCALE GENOMIC DNA]</scope>
    <source>
        <strain evidence="1 2">L-25-5w-1</strain>
    </source>
</reference>
<keyword evidence="2" id="KW-1185">Reference proteome</keyword>
<dbReference type="InterPro" id="IPR029058">
    <property type="entry name" value="AB_hydrolase_fold"/>
</dbReference>
<gene>
    <name evidence="1" type="ORF">EJ903_25150</name>
</gene>
<accession>A0A3S0JDV5</accession>
<dbReference type="OrthoDB" id="332706at2"/>